<comment type="caution">
    <text evidence="1">The sequence shown here is derived from an EMBL/GenBank/DDBJ whole genome shotgun (WGS) entry which is preliminary data.</text>
</comment>
<evidence type="ECO:0008006" key="3">
    <source>
        <dbReference type="Google" id="ProtNLM"/>
    </source>
</evidence>
<gene>
    <name evidence="1" type="ORF">LG52_3119</name>
</gene>
<dbReference type="AlphaFoldDB" id="A0A0D8BUZ2"/>
<sequence length="101" mass="12325">MLINVREQFSTLQYFFDSYYNQTFYDATLENQLMELIRNEPAWLVKALKEEIKRLEQVYHDKDFETWDKIEKLVHENSMRYFPYEDGKEFIDVANKLLGKA</sequence>
<organism evidence="1 2">
    <name type="scientific">Geobacillus kaustophilus</name>
    <dbReference type="NCBI Taxonomy" id="1462"/>
    <lineage>
        <taxon>Bacteria</taxon>
        <taxon>Bacillati</taxon>
        <taxon>Bacillota</taxon>
        <taxon>Bacilli</taxon>
        <taxon>Bacillales</taxon>
        <taxon>Anoxybacillaceae</taxon>
        <taxon>Geobacillus</taxon>
        <taxon>Geobacillus thermoleovorans group</taxon>
    </lineage>
</organism>
<name>A0A0D8BUZ2_GEOKU</name>
<dbReference type="Proteomes" id="UP000032522">
    <property type="component" value="Unassembled WGS sequence"/>
</dbReference>
<protein>
    <recommendedName>
        <fullName evidence="3">CdiI immunity protein domain-containing protein</fullName>
    </recommendedName>
</protein>
<reference evidence="1 2" key="1">
    <citation type="submission" date="2015-01" db="EMBL/GenBank/DDBJ databases">
        <authorList>
            <person name="Filippidou S."/>
            <person name="Jeanneret N."/>
            <person name="Russel-Delif L."/>
            <person name="Junier T."/>
            <person name="Wunderlin T."/>
            <person name="Molina V."/>
            <person name="Johnson S.L."/>
            <person name="Davenport K.W."/>
            <person name="Chain P.S."/>
            <person name="Dorador C."/>
            <person name="Junier P."/>
        </authorList>
    </citation>
    <scope>NUCLEOTIDE SEQUENCE [LARGE SCALE GENOMIC DNA]</scope>
    <source>
        <strain evidence="1 2">Et7/4</strain>
    </source>
</reference>
<proteinExistence type="predicted"/>
<dbReference type="PATRIC" id="fig|1462.6.peg.3422"/>
<accession>A0A0D8BUZ2</accession>
<evidence type="ECO:0000313" key="1">
    <source>
        <dbReference type="EMBL" id="KJE27794.1"/>
    </source>
</evidence>
<evidence type="ECO:0000313" key="2">
    <source>
        <dbReference type="Proteomes" id="UP000032522"/>
    </source>
</evidence>
<dbReference type="EMBL" id="JYBP01000003">
    <property type="protein sequence ID" value="KJE27794.1"/>
    <property type="molecule type" value="Genomic_DNA"/>
</dbReference>